<feature type="compositionally biased region" description="Pro residues" evidence="1">
    <location>
        <begin position="287"/>
        <end position="298"/>
    </location>
</feature>
<dbReference type="AlphaFoldDB" id="A0AA88H664"/>
<feature type="region of interest" description="Disordered" evidence="1">
    <location>
        <begin position="31"/>
        <end position="305"/>
    </location>
</feature>
<sequence>MGLLDQILVQLFSFTAIIVIADAWILPNEKCGKEDAIKQKKEKETKSKNRSENNEKTKIKTGTEEPEKLEKGKPDSQGQKKPFTPSKPVGVRPDNLKIEKRSYVPKDTAGKENSPATEYTKAREKFKSIANINKFPGRNISNPPPRTPAFEKPPIPGVPNKEKEKSPLAQGPPPTAAPPFAQGPPQPPLHAQGPPKPPPLVQRPPQPPLHAQGPPKPPLLVQGPPQPPPLAQRPHQPPPNAQGAPQPPPPAQETPRPPPVEQGSPHPPRLAQGLTDSQVLAPAIRSNPPPVTTPPHIPPKVALFEPPSKGLVVTGRRSKTIIEEMEDAQKNDCTIM</sequence>
<accession>A0AA88H664</accession>
<dbReference type="Proteomes" id="UP001187531">
    <property type="component" value="Unassembled WGS sequence"/>
</dbReference>
<keyword evidence="2" id="KW-1133">Transmembrane helix</keyword>
<keyword evidence="2" id="KW-0472">Membrane</keyword>
<feature type="compositionally biased region" description="Pro residues" evidence="1">
    <location>
        <begin position="170"/>
        <end position="268"/>
    </location>
</feature>
<organism evidence="3 4">
    <name type="scientific">Artemia franciscana</name>
    <name type="common">Brine shrimp</name>
    <name type="synonym">Artemia sanfranciscana</name>
    <dbReference type="NCBI Taxonomy" id="6661"/>
    <lineage>
        <taxon>Eukaryota</taxon>
        <taxon>Metazoa</taxon>
        <taxon>Ecdysozoa</taxon>
        <taxon>Arthropoda</taxon>
        <taxon>Crustacea</taxon>
        <taxon>Branchiopoda</taxon>
        <taxon>Anostraca</taxon>
        <taxon>Artemiidae</taxon>
        <taxon>Artemia</taxon>
    </lineage>
</organism>
<evidence type="ECO:0000313" key="3">
    <source>
        <dbReference type="EMBL" id="KAK2702573.1"/>
    </source>
</evidence>
<comment type="caution">
    <text evidence="3">The sequence shown here is derived from an EMBL/GenBank/DDBJ whole genome shotgun (WGS) entry which is preliminary data.</text>
</comment>
<keyword evidence="2" id="KW-0812">Transmembrane</keyword>
<keyword evidence="4" id="KW-1185">Reference proteome</keyword>
<protein>
    <submittedName>
        <fullName evidence="3">Uncharacterized protein</fullName>
    </submittedName>
</protein>
<gene>
    <name evidence="3" type="ORF">QYM36_018821</name>
</gene>
<feature type="compositionally biased region" description="Basic and acidic residues" evidence="1">
    <location>
        <begin position="31"/>
        <end position="74"/>
    </location>
</feature>
<feature type="compositionally biased region" description="Basic and acidic residues" evidence="1">
    <location>
        <begin position="94"/>
        <end position="110"/>
    </location>
</feature>
<reference evidence="3" key="1">
    <citation type="submission" date="2023-07" db="EMBL/GenBank/DDBJ databases">
        <title>Chromosome-level genome assembly of Artemia franciscana.</title>
        <authorList>
            <person name="Jo E."/>
        </authorList>
    </citation>
    <scope>NUCLEOTIDE SEQUENCE</scope>
    <source>
        <tissue evidence="3">Whole body</tissue>
    </source>
</reference>
<evidence type="ECO:0000256" key="2">
    <source>
        <dbReference type="SAM" id="Phobius"/>
    </source>
</evidence>
<feature type="transmembrane region" description="Helical" evidence="2">
    <location>
        <begin position="7"/>
        <end position="26"/>
    </location>
</feature>
<name>A0AA88H664_ARTSF</name>
<dbReference type="EMBL" id="JAVRJZ010000255">
    <property type="protein sequence ID" value="KAK2702573.1"/>
    <property type="molecule type" value="Genomic_DNA"/>
</dbReference>
<feature type="compositionally biased region" description="Pro residues" evidence="1">
    <location>
        <begin position="142"/>
        <end position="157"/>
    </location>
</feature>
<proteinExistence type="predicted"/>
<evidence type="ECO:0000256" key="1">
    <source>
        <dbReference type="SAM" id="MobiDB-lite"/>
    </source>
</evidence>
<evidence type="ECO:0000313" key="4">
    <source>
        <dbReference type="Proteomes" id="UP001187531"/>
    </source>
</evidence>